<dbReference type="InterPro" id="IPR020479">
    <property type="entry name" value="HD_metazoa"/>
</dbReference>
<dbReference type="Proteomes" id="UP001209878">
    <property type="component" value="Unassembled WGS sequence"/>
</dbReference>
<organism evidence="10 11">
    <name type="scientific">Ridgeia piscesae</name>
    <name type="common">Tubeworm</name>
    <dbReference type="NCBI Taxonomy" id="27915"/>
    <lineage>
        <taxon>Eukaryota</taxon>
        <taxon>Metazoa</taxon>
        <taxon>Spiralia</taxon>
        <taxon>Lophotrochozoa</taxon>
        <taxon>Annelida</taxon>
        <taxon>Polychaeta</taxon>
        <taxon>Sedentaria</taxon>
        <taxon>Canalipalpata</taxon>
        <taxon>Sabellida</taxon>
        <taxon>Siboglinidae</taxon>
        <taxon>Ridgeia</taxon>
    </lineage>
</organism>
<evidence type="ECO:0000256" key="8">
    <source>
        <dbReference type="SAM" id="MobiDB-lite"/>
    </source>
</evidence>
<evidence type="ECO:0000256" key="4">
    <source>
        <dbReference type="ARBA" id="ARBA00023155"/>
    </source>
</evidence>
<evidence type="ECO:0000259" key="9">
    <source>
        <dbReference type="PROSITE" id="PS50071"/>
    </source>
</evidence>
<gene>
    <name evidence="10" type="ORF">NP493_63g05001</name>
</gene>
<sequence length="421" mass="46301">MSGPCQNEVTSFNHRDMQKGFYDPTPPPHYQGYYPASNGYMYDSNGCYAVPQLDGYPPAYGSQGGGAVLVQTGVGCPQPDYGQHPCVNGSFMQPADPHAQQLCHSASPDGIPTSPGLKQPLEIFPWMKESRQNTKQRLQPTIEPPIEPEMTASSPGETGETKASNKRARTAYTSAQLVELEKEFHFNRYLCRPRRIEMAALLSLTERQIKIWFQNRRMKFKKEQKQKLDSKHGGAMSAEQSRALQFGERDKSAEREIGLLRHSVSSENGMIVVSPVHPSMQPASIANGSMDHLPNHSPSAINNPPLLHTGPPGDMHPHSMQSSPVVHSPPSISHRMSPPGVSPMMMPPMTANMDRGRQQISPLIMSSGHPYVMGTMKDHSRVMCPPSGAMGYYGCTADSSGLMANPFSQDHFNNAPKLTHL</sequence>
<evidence type="ECO:0000313" key="10">
    <source>
        <dbReference type="EMBL" id="KAK2191004.1"/>
    </source>
</evidence>
<feature type="DNA-binding region" description="Homeobox" evidence="6">
    <location>
        <begin position="165"/>
        <end position="224"/>
    </location>
</feature>
<name>A0AAD9UIR6_RIDPI</name>
<dbReference type="AlphaFoldDB" id="A0AAD9UIR6"/>
<dbReference type="InterPro" id="IPR009057">
    <property type="entry name" value="Homeodomain-like_sf"/>
</dbReference>
<evidence type="ECO:0000256" key="3">
    <source>
        <dbReference type="ARBA" id="ARBA00023125"/>
    </source>
</evidence>
<dbReference type="PROSITE" id="PS00027">
    <property type="entry name" value="HOMEOBOX_1"/>
    <property type="match status" value="1"/>
</dbReference>
<evidence type="ECO:0000256" key="1">
    <source>
        <dbReference type="ARBA" id="ARBA00004123"/>
    </source>
</evidence>
<feature type="region of interest" description="Disordered" evidence="8">
    <location>
        <begin position="307"/>
        <end position="334"/>
    </location>
</feature>
<keyword evidence="4 6" id="KW-0371">Homeobox</keyword>
<proteinExistence type="predicted"/>
<dbReference type="GO" id="GO:0005634">
    <property type="term" value="C:nucleus"/>
    <property type="evidence" value="ECO:0007669"/>
    <property type="project" value="UniProtKB-SubCell"/>
</dbReference>
<feature type="compositionally biased region" description="Low complexity" evidence="8">
    <location>
        <begin position="318"/>
        <end position="334"/>
    </location>
</feature>
<dbReference type="PANTHER" id="PTHR45664:SF18">
    <property type="entry name" value="HOMEOBOX PROTEIN HOX3"/>
    <property type="match status" value="1"/>
</dbReference>
<comment type="caution">
    <text evidence="10">The sequence shown here is derived from an EMBL/GenBank/DDBJ whole genome shotgun (WGS) entry which is preliminary data.</text>
</comment>
<evidence type="ECO:0000256" key="2">
    <source>
        <dbReference type="ARBA" id="ARBA00022473"/>
    </source>
</evidence>
<comment type="subcellular location">
    <subcellularLocation>
        <location evidence="1 6 7">Nucleus</location>
    </subcellularLocation>
</comment>
<dbReference type="SMART" id="SM00389">
    <property type="entry name" value="HOX"/>
    <property type="match status" value="1"/>
</dbReference>
<dbReference type="GO" id="GO:0000981">
    <property type="term" value="F:DNA-binding transcription factor activity, RNA polymerase II-specific"/>
    <property type="evidence" value="ECO:0007669"/>
    <property type="project" value="InterPro"/>
</dbReference>
<feature type="region of interest" description="Disordered" evidence="8">
    <location>
        <begin position="132"/>
        <end position="168"/>
    </location>
</feature>
<protein>
    <recommendedName>
        <fullName evidence="9">Homeobox domain-containing protein</fullName>
    </recommendedName>
</protein>
<dbReference type="Gene3D" id="1.10.10.60">
    <property type="entry name" value="Homeodomain-like"/>
    <property type="match status" value="1"/>
</dbReference>
<evidence type="ECO:0000313" key="11">
    <source>
        <dbReference type="Proteomes" id="UP001209878"/>
    </source>
</evidence>
<dbReference type="InterPro" id="IPR017970">
    <property type="entry name" value="Homeobox_CS"/>
</dbReference>
<keyword evidence="11" id="KW-1185">Reference proteome</keyword>
<evidence type="ECO:0000256" key="5">
    <source>
        <dbReference type="ARBA" id="ARBA00023242"/>
    </source>
</evidence>
<evidence type="ECO:0000256" key="7">
    <source>
        <dbReference type="RuleBase" id="RU000682"/>
    </source>
</evidence>
<dbReference type="PANTHER" id="PTHR45664">
    <property type="entry name" value="PROTEIN ZERKNUELLT 1-RELATED"/>
    <property type="match status" value="1"/>
</dbReference>
<feature type="region of interest" description="Disordered" evidence="8">
    <location>
        <begin position="227"/>
        <end position="250"/>
    </location>
</feature>
<evidence type="ECO:0000256" key="6">
    <source>
        <dbReference type="PROSITE-ProRule" id="PRU00108"/>
    </source>
</evidence>
<reference evidence="10" key="1">
    <citation type="journal article" date="2023" name="Mol. Biol. Evol.">
        <title>Third-Generation Sequencing Reveals the Adaptive Role of the Epigenome in Three Deep-Sea Polychaetes.</title>
        <authorList>
            <person name="Perez M."/>
            <person name="Aroh O."/>
            <person name="Sun Y."/>
            <person name="Lan Y."/>
            <person name="Juniper S.K."/>
            <person name="Young C.R."/>
            <person name="Angers B."/>
            <person name="Qian P.Y."/>
        </authorList>
    </citation>
    <scope>NUCLEOTIDE SEQUENCE</scope>
    <source>
        <strain evidence="10">R07B-5</strain>
    </source>
</reference>
<dbReference type="InterPro" id="IPR001356">
    <property type="entry name" value="HD"/>
</dbReference>
<dbReference type="SUPFAM" id="SSF46689">
    <property type="entry name" value="Homeodomain-like"/>
    <property type="match status" value="1"/>
</dbReference>
<keyword evidence="5 6" id="KW-0539">Nucleus</keyword>
<dbReference type="GO" id="GO:0000978">
    <property type="term" value="F:RNA polymerase II cis-regulatory region sequence-specific DNA binding"/>
    <property type="evidence" value="ECO:0007669"/>
    <property type="project" value="TreeGrafter"/>
</dbReference>
<feature type="domain" description="Homeobox" evidence="9">
    <location>
        <begin position="163"/>
        <end position="223"/>
    </location>
</feature>
<dbReference type="PRINTS" id="PR00024">
    <property type="entry name" value="HOMEOBOX"/>
</dbReference>
<dbReference type="PROSITE" id="PS50071">
    <property type="entry name" value="HOMEOBOX_2"/>
    <property type="match status" value="1"/>
</dbReference>
<keyword evidence="2" id="KW-0217">Developmental protein</keyword>
<dbReference type="CDD" id="cd00086">
    <property type="entry name" value="homeodomain"/>
    <property type="match status" value="1"/>
</dbReference>
<dbReference type="FunFam" id="1.10.10.60:FF:000504">
    <property type="entry name" value="Transcription factor RFX3"/>
    <property type="match status" value="1"/>
</dbReference>
<accession>A0AAD9UIR6</accession>
<dbReference type="EMBL" id="JAODUO010000063">
    <property type="protein sequence ID" value="KAK2191004.1"/>
    <property type="molecule type" value="Genomic_DNA"/>
</dbReference>
<keyword evidence="3 6" id="KW-0238">DNA-binding</keyword>
<dbReference type="PROSITE" id="PS00032">
    <property type="entry name" value="ANTENNAPEDIA"/>
    <property type="match status" value="1"/>
</dbReference>
<dbReference type="Pfam" id="PF00046">
    <property type="entry name" value="Homeodomain"/>
    <property type="match status" value="1"/>
</dbReference>
<dbReference type="InterPro" id="IPR001827">
    <property type="entry name" value="Homeobox_Antennapedia_CS"/>
</dbReference>